<reference evidence="1 2" key="1">
    <citation type="submission" date="2016-10" db="EMBL/GenBank/DDBJ databases">
        <title>Draft genome sequence of Coniochaeta ligniaria NRRL30616, a lignocellulolytic fungus for bioabatement of inhibitors in plant biomass hydrolysates.</title>
        <authorList>
            <consortium name="DOE Joint Genome Institute"/>
            <person name="Jimenez D.J."/>
            <person name="Hector R.E."/>
            <person name="Riley R."/>
            <person name="Sun H."/>
            <person name="Grigoriev I.V."/>
            <person name="Van Elsas J.D."/>
            <person name="Nichols N.N."/>
        </authorList>
    </citation>
    <scope>NUCLEOTIDE SEQUENCE [LARGE SCALE GENOMIC DNA]</scope>
    <source>
        <strain evidence="1 2">NRRL 30616</strain>
    </source>
</reference>
<evidence type="ECO:0000313" key="1">
    <source>
        <dbReference type="EMBL" id="OIW35668.1"/>
    </source>
</evidence>
<proteinExistence type="predicted"/>
<keyword evidence="2" id="KW-1185">Reference proteome</keyword>
<protein>
    <submittedName>
        <fullName evidence="1">Uncharacterized protein</fullName>
    </submittedName>
</protein>
<organism evidence="1 2">
    <name type="scientific">Coniochaeta ligniaria NRRL 30616</name>
    <dbReference type="NCBI Taxonomy" id="1408157"/>
    <lineage>
        <taxon>Eukaryota</taxon>
        <taxon>Fungi</taxon>
        <taxon>Dikarya</taxon>
        <taxon>Ascomycota</taxon>
        <taxon>Pezizomycotina</taxon>
        <taxon>Sordariomycetes</taxon>
        <taxon>Sordariomycetidae</taxon>
        <taxon>Coniochaetales</taxon>
        <taxon>Coniochaetaceae</taxon>
        <taxon>Coniochaeta</taxon>
    </lineage>
</organism>
<name>A0A1J7K1R9_9PEZI</name>
<sequence>MTQGTFTSRRSRDLCNKSVPLYVLTDYRWKLLGITLHNYINRRWFRPYRSELEHGQFICRFIALHRENLGAEPIMESVLSFNERLSEQVEAYRPVYDATEPRTMDSTGIRLYLPKDHQDYQIRPLSRVLLIIIDSKDYYFKDSKTVGDIRVSLQQPVTEATDSPDVITTTLRAAIDFVIALEDRECAASTSAPAPSAGYPRFWEDNFGDQEPVHYPSSRLVSDEKAAVWGWRGDSKDYDSRAMNMVQKRIRGTFPD</sequence>
<dbReference type="AlphaFoldDB" id="A0A1J7K1R9"/>
<evidence type="ECO:0000313" key="2">
    <source>
        <dbReference type="Proteomes" id="UP000182658"/>
    </source>
</evidence>
<dbReference type="InParanoid" id="A0A1J7K1R9"/>
<dbReference type="Proteomes" id="UP000182658">
    <property type="component" value="Unassembled WGS sequence"/>
</dbReference>
<gene>
    <name evidence="1" type="ORF">CONLIGDRAFT_639926</name>
</gene>
<dbReference type="OrthoDB" id="3513679at2759"/>
<accession>A0A1J7K1R9</accession>
<dbReference type="EMBL" id="KV875093">
    <property type="protein sequence ID" value="OIW35668.1"/>
    <property type="molecule type" value="Genomic_DNA"/>
</dbReference>